<proteinExistence type="predicted"/>
<dbReference type="NCBIfam" id="NF041813">
    <property type="entry name" value="Avs2"/>
    <property type="match status" value="1"/>
</dbReference>
<accession>F1THH7</accession>
<dbReference type="Gene3D" id="3.40.50.300">
    <property type="entry name" value="P-loop containing nucleotide triphosphate hydrolases"/>
    <property type="match status" value="1"/>
</dbReference>
<dbReference type="STRING" id="588581.Cpap_0474"/>
<evidence type="ECO:0000313" key="3">
    <source>
        <dbReference type="Proteomes" id="UP000003860"/>
    </source>
</evidence>
<keyword evidence="1" id="KW-0175">Coiled coil</keyword>
<comment type="caution">
    <text evidence="2">The sequence shown here is derived from an EMBL/GenBank/DDBJ whole genome shotgun (WGS) entry which is preliminary data.</text>
</comment>
<dbReference type="EMBL" id="ACXX02000016">
    <property type="protein sequence ID" value="EGD46180.1"/>
    <property type="molecule type" value="Genomic_DNA"/>
</dbReference>
<protein>
    <recommendedName>
        <fullName evidence="4">ATP-binding protein</fullName>
    </recommendedName>
</protein>
<sequence>MSIDWNALRIWDGSQQTAFEELCCQLARHEDIPHGLEFVRKGTPDAGVECYWKLKNEDEWGWQSKFFTKTPEATQWKELDESITTVLRKHPKLKKYYICIPLDRADPRIEKQKWFMDKWDEKVALWKKQAQDCGMEVGFEYWGTSEIFDRLSKEEHRGRYLFWFNKEQFSLEWFKSRLQETIANVGPRYTPELNVKLPIAKIFGALGCTDEFINEVKNLCGNCLKQFHKLSSTKVRTLCPQKYDELTAKAGKIVEVKDKIDRIKANAIDWTTFTTTLEEMIELVDSTNRDIQLLEIEEKKAEEKKGTVQKYDSEYHYVYQFRKKLYEFSDFITDCKANLTNLRTLLLLGDAGSGKTHLLCDVAESRLLVGLPSILLLGGHFFNEEPWSQVLKLLDVKSSKDEFLSILNTVGETRQCKVLLIIDALNEGEGRKFWQKHIAGFIESIKKYEWLCLAVSVRSTYEMAIIPDHLDMKSLIRVYHNGFSDIEYEATNQFFAYYGIHKPSMPLLVPEFKNPLFLKLFCISIKNRGADTVPNGIEGLNRIFNFYIDSVNLKLSKEEYLNVNPKSNFIRKAIDKIADAMADTNLYYLPIESAMDIADSICHKEEFERSLYRYLISEGVLSEDRVRTKDKDWIDVTRFSYERFTDFMVVKRLIEKLYKKESGEFDTEVLKERYLKDEYAAWRHKGIVESLFVQLPEATGKELIELLPECSSYESVVDAFIESFIWRNPDYFSDKTTDYINKYIMCYKESRNNFINSLLLISSNETHPFNAERLHGFLWDMDMAVRDSWWTIFLYDHYGEKKAVDRLLDWGLSNADKSYISDKSIELISVSLSWFLTSSNRFLRDNATKALVNILTDRINVVNNLLKRFNGVNDPYVLERLYAVAYGCALRSNNPEQISVLAKCIYELVFNNKEEVYPNVLLRDYARGIVECAITKGDLEGVVAEEIRPPYKSKLSLKMPSNKIFSKYTETDEFKSQEDWTKHSLYDSIMGFGDFARYVIGTNNNLSNWSKIKISEPDPVTLKDKYNDFVKSLDECEIAAWEKFEKARHELDLDDIFEKYLGEKKKHKVPKKTLKQNYIAAGKDFIGILSTEKLKVYNEYIKSYLDTGEAEKVAYIGLEFIQAWIFKKVLEMGWSVEKFGQFDSYVNRYSNNGRGANKPERIGKKYQWIALYEILARLSDNYKYIDEWDEAKRRYEGPWQLSYIRNIDPSCTLKKTYRNSRKNCWAMPIQYNSWQESESDESWLKDIKDLPDEKMAIEVTNLDENSDWFVLDNHFNWEEETPLDKERYEKPTKQLWYMIKVNIIKKEDSEKFYEWATQQNFMGRWMPEPRDVTDLFLGEFYRSPAYNYLIRNEQEIWVENYRKELPCKVMVPVIDYLHEEGVYDCSLEESIRITLPTREIAEKMELKWNGKDYKYYSNEGKVIFQDPSVDNEAPNSLLVRKEDFLKFLDQNGYDVIWTLLGEKNIIHSHNRNEIGRLEISGVYRYIDGKVEGNRNVVFNDFRK</sequence>
<evidence type="ECO:0000313" key="2">
    <source>
        <dbReference type="EMBL" id="EGD46180.1"/>
    </source>
</evidence>
<organism evidence="2 3">
    <name type="scientific">Ruminiclostridium papyrosolvens DSM 2782</name>
    <dbReference type="NCBI Taxonomy" id="588581"/>
    <lineage>
        <taxon>Bacteria</taxon>
        <taxon>Bacillati</taxon>
        <taxon>Bacillota</taxon>
        <taxon>Clostridia</taxon>
        <taxon>Eubacteriales</taxon>
        <taxon>Oscillospiraceae</taxon>
        <taxon>Ruminiclostridium</taxon>
    </lineage>
</organism>
<dbReference type="Proteomes" id="UP000003860">
    <property type="component" value="Unassembled WGS sequence"/>
</dbReference>
<dbReference type="eggNOG" id="COG5635">
    <property type="taxonomic scope" value="Bacteria"/>
</dbReference>
<name>F1THH7_9FIRM</name>
<evidence type="ECO:0008006" key="4">
    <source>
        <dbReference type="Google" id="ProtNLM"/>
    </source>
</evidence>
<gene>
    <name evidence="2" type="ORF">Cpap_0474</name>
</gene>
<reference evidence="2" key="1">
    <citation type="submission" date="2009-07" db="EMBL/GenBank/DDBJ databases">
        <authorList>
            <consortium name="US DOE Joint Genome Institute (JGI-PGF)"/>
            <person name="Lucas S."/>
            <person name="Copeland A."/>
            <person name="Lapidus A."/>
            <person name="Glavina del Rio T."/>
            <person name="Tice H."/>
            <person name="Bruce D."/>
            <person name="Goodwin L."/>
            <person name="Pitluck S."/>
            <person name="Larimer F."/>
            <person name="Land M.L."/>
            <person name="Mouttaki H."/>
            <person name="He Z."/>
            <person name="Zhou J."/>
            <person name="Hemme C.L."/>
        </authorList>
    </citation>
    <scope>NUCLEOTIDE SEQUENCE [LARGE SCALE GENOMIC DNA]</scope>
    <source>
        <strain evidence="2">DSM 2782</strain>
    </source>
</reference>
<dbReference type="InterPro" id="IPR027417">
    <property type="entry name" value="P-loop_NTPase"/>
</dbReference>
<keyword evidence="3" id="KW-1185">Reference proteome</keyword>
<reference evidence="2" key="2">
    <citation type="submission" date="2011-01" db="EMBL/GenBank/DDBJ databases">
        <title>The Non-contiguous Finished genome of Clostridium papyrosolvens.</title>
        <authorList>
            <person name="Lucas S."/>
            <person name="Copeland A."/>
            <person name="Lapidus A."/>
            <person name="Cheng J.-F."/>
            <person name="Goodwin L."/>
            <person name="Pitluck S."/>
            <person name="Misra M."/>
            <person name="Chertkov O."/>
            <person name="Detter J.C."/>
            <person name="Han C."/>
            <person name="Tapia R."/>
            <person name="Land M."/>
            <person name="Hauser L."/>
            <person name="Kyrpides N."/>
            <person name="Ivanova N."/>
            <person name="Pagani I."/>
            <person name="Mouttaki H."/>
            <person name="He Z."/>
            <person name="Zhou J."/>
            <person name="Hemme C.L."/>
            <person name="Woyke T."/>
        </authorList>
    </citation>
    <scope>NUCLEOTIDE SEQUENCE [LARGE SCALE GENOMIC DNA]</scope>
    <source>
        <strain evidence="2">DSM 2782</strain>
    </source>
</reference>
<feature type="coiled-coil region" evidence="1">
    <location>
        <begin position="277"/>
        <end position="314"/>
    </location>
</feature>
<evidence type="ECO:0000256" key="1">
    <source>
        <dbReference type="SAM" id="Coils"/>
    </source>
</evidence>